<evidence type="ECO:0000256" key="4">
    <source>
        <dbReference type="SAM" id="SignalP"/>
    </source>
</evidence>
<reference evidence="6 7" key="1">
    <citation type="submission" date="2016-12" db="EMBL/GenBank/DDBJ databases">
        <title>Isolation and genomic insights into novel planktonic Zetaproteobacteria from stratified waters of the Chesapeake Bay.</title>
        <authorList>
            <person name="McAllister S.M."/>
            <person name="Kato S."/>
            <person name="Chan C.S."/>
            <person name="Chiu B.K."/>
            <person name="Field E.K."/>
        </authorList>
    </citation>
    <scope>NUCLEOTIDE SEQUENCE [LARGE SCALE GENOMIC DNA]</scope>
    <source>
        <strain evidence="6 7">CP-5</strain>
    </source>
</reference>
<evidence type="ECO:0000256" key="3">
    <source>
        <dbReference type="PROSITE-ProRule" id="PRU00339"/>
    </source>
</evidence>
<dbReference type="CDD" id="cd02549">
    <property type="entry name" value="Peptidase_C39A"/>
    <property type="match status" value="1"/>
</dbReference>
<dbReference type="Pfam" id="PF07719">
    <property type="entry name" value="TPR_2"/>
    <property type="match status" value="1"/>
</dbReference>
<dbReference type="NCBIfam" id="NF033920">
    <property type="entry name" value="C39_PA2778_fam"/>
    <property type="match status" value="1"/>
</dbReference>
<sequence length="323" mass="34715">MVTKIVANARLLAGICLITLLFSGCAAKQSAALMHEKPAGISTSASVSDVPFFPQLDYQCGPASLAMALSHAGTSVSPDELRGKLFIPGKQGSLQVEMMALPRGYGQLAYLLAPHLSDILREIEAGHPVIVFQNLGLSLAPQWHYAVVTGFDLAEESITLHSGDTPDYRIPLSTFEHTWVRAGSWAMVVQPAGSFPAGAEESSYLRAAVNLEQAGFTEAALKSYEAAVTRWPESLSAWMGLGNIRYALADLNGAAEAFVRAAEAHTSAAEPLNNLAQVQMEQGHFDEAMQAVEQAVRLDGNSALYQQTRQEVMRTRAAIEKKS</sequence>
<proteinExistence type="predicted"/>
<keyword evidence="4" id="KW-0732">Signal</keyword>
<organism evidence="6 7">
    <name type="scientific">Mariprofundus aestuarium</name>
    <dbReference type="NCBI Taxonomy" id="1921086"/>
    <lineage>
        <taxon>Bacteria</taxon>
        <taxon>Pseudomonadati</taxon>
        <taxon>Pseudomonadota</taxon>
        <taxon>Candidatius Mariprofundia</taxon>
        <taxon>Mariprofundales</taxon>
        <taxon>Mariprofundaceae</taxon>
        <taxon>Mariprofundus</taxon>
    </lineage>
</organism>
<dbReference type="AlphaFoldDB" id="A0A2K8KVQ9"/>
<evidence type="ECO:0000313" key="7">
    <source>
        <dbReference type="Proteomes" id="UP000231701"/>
    </source>
</evidence>
<dbReference type="Pfam" id="PF13432">
    <property type="entry name" value="TPR_16"/>
    <property type="match status" value="1"/>
</dbReference>
<dbReference type="InterPro" id="IPR011990">
    <property type="entry name" value="TPR-like_helical_dom_sf"/>
</dbReference>
<keyword evidence="2 3" id="KW-0802">TPR repeat</keyword>
<dbReference type="InterPro" id="IPR039563">
    <property type="entry name" value="Peptidase_C39_single_dom"/>
</dbReference>
<evidence type="ECO:0000313" key="6">
    <source>
        <dbReference type="EMBL" id="ATX78918.1"/>
    </source>
</evidence>
<feature type="repeat" description="TPR" evidence="3">
    <location>
        <begin position="269"/>
        <end position="302"/>
    </location>
</feature>
<keyword evidence="7" id="KW-1185">Reference proteome</keyword>
<dbReference type="RefSeq" id="WP_232710302.1">
    <property type="nucleotide sequence ID" value="NZ_CP018799.1"/>
</dbReference>
<protein>
    <submittedName>
        <fullName evidence="6">Tetratricopeptide repeat-containing protein</fullName>
    </submittedName>
</protein>
<feature type="domain" description="Peptidase C39-like" evidence="5">
    <location>
        <begin position="49"/>
        <end position="157"/>
    </location>
</feature>
<dbReference type="Proteomes" id="UP000231701">
    <property type="component" value="Chromosome"/>
</dbReference>
<dbReference type="Gene3D" id="1.25.40.10">
    <property type="entry name" value="Tetratricopeptide repeat domain"/>
    <property type="match status" value="1"/>
</dbReference>
<feature type="signal peptide" evidence="4">
    <location>
        <begin position="1"/>
        <end position="26"/>
    </location>
</feature>
<dbReference type="InterPro" id="IPR019734">
    <property type="entry name" value="TPR_rpt"/>
</dbReference>
<evidence type="ECO:0000256" key="2">
    <source>
        <dbReference type="ARBA" id="ARBA00022803"/>
    </source>
</evidence>
<dbReference type="PROSITE" id="PS51257">
    <property type="entry name" value="PROKAR_LIPOPROTEIN"/>
    <property type="match status" value="1"/>
</dbReference>
<dbReference type="Pfam" id="PF13529">
    <property type="entry name" value="Peptidase_C39_2"/>
    <property type="match status" value="1"/>
</dbReference>
<dbReference type="KEGG" id="maes:Ga0123461_0481"/>
<gene>
    <name evidence="6" type="ORF">Ga0123461_0481</name>
</gene>
<dbReference type="SUPFAM" id="SSF48452">
    <property type="entry name" value="TPR-like"/>
    <property type="match status" value="1"/>
</dbReference>
<evidence type="ECO:0000256" key="1">
    <source>
        <dbReference type="ARBA" id="ARBA00022737"/>
    </source>
</evidence>
<dbReference type="EMBL" id="CP018799">
    <property type="protein sequence ID" value="ATX78918.1"/>
    <property type="molecule type" value="Genomic_DNA"/>
</dbReference>
<dbReference type="PROSITE" id="PS50005">
    <property type="entry name" value="TPR"/>
    <property type="match status" value="1"/>
</dbReference>
<accession>A0A2K8KVQ9</accession>
<name>A0A2K8KVQ9_MARES</name>
<feature type="chain" id="PRO_5014894524" evidence="4">
    <location>
        <begin position="27"/>
        <end position="323"/>
    </location>
</feature>
<keyword evidence="1" id="KW-0677">Repeat</keyword>
<evidence type="ECO:0000259" key="5">
    <source>
        <dbReference type="Pfam" id="PF13529"/>
    </source>
</evidence>
<dbReference type="Gene3D" id="3.90.70.10">
    <property type="entry name" value="Cysteine proteinases"/>
    <property type="match status" value="1"/>
</dbReference>
<dbReference type="InterPro" id="IPR039564">
    <property type="entry name" value="Peptidase_C39-like"/>
</dbReference>
<dbReference type="SMART" id="SM00028">
    <property type="entry name" value="TPR"/>
    <property type="match status" value="3"/>
</dbReference>
<dbReference type="InterPro" id="IPR013105">
    <property type="entry name" value="TPR_2"/>
</dbReference>